<keyword evidence="3" id="KW-1185">Reference proteome</keyword>
<reference evidence="2 3" key="1">
    <citation type="submission" date="2021-06" db="EMBL/GenBank/DDBJ databases">
        <authorList>
            <person name="Kallberg Y."/>
            <person name="Tangrot J."/>
            <person name="Rosling A."/>
        </authorList>
    </citation>
    <scope>NUCLEOTIDE SEQUENCE [LARGE SCALE GENOMIC DNA]</scope>
    <source>
        <strain evidence="2 3">120-4 pot B 10/14</strain>
    </source>
</reference>
<comment type="caution">
    <text evidence="2">The sequence shown here is derived from an EMBL/GenBank/DDBJ whole genome shotgun (WGS) entry which is preliminary data.</text>
</comment>
<dbReference type="InterPro" id="IPR044822">
    <property type="entry name" value="Myb_DNA-bind_4"/>
</dbReference>
<proteinExistence type="predicted"/>
<accession>A0ABN7WB88</accession>
<organism evidence="2 3">
    <name type="scientific">Gigaspora margarita</name>
    <dbReference type="NCBI Taxonomy" id="4874"/>
    <lineage>
        <taxon>Eukaryota</taxon>
        <taxon>Fungi</taxon>
        <taxon>Fungi incertae sedis</taxon>
        <taxon>Mucoromycota</taxon>
        <taxon>Glomeromycotina</taxon>
        <taxon>Glomeromycetes</taxon>
        <taxon>Diversisporales</taxon>
        <taxon>Gigasporaceae</taxon>
        <taxon>Gigaspora</taxon>
    </lineage>
</organism>
<dbReference type="EMBL" id="CAJVQB010037258">
    <property type="protein sequence ID" value="CAG8825037.1"/>
    <property type="molecule type" value="Genomic_DNA"/>
</dbReference>
<gene>
    <name evidence="2" type="ORF">GMARGA_LOCUS28738</name>
</gene>
<protein>
    <submittedName>
        <fullName evidence="2">41715_t:CDS:1</fullName>
    </submittedName>
</protein>
<name>A0ABN7WB88_GIGMA</name>
<dbReference type="Proteomes" id="UP000789901">
    <property type="component" value="Unassembled WGS sequence"/>
</dbReference>
<evidence type="ECO:0000259" key="1">
    <source>
        <dbReference type="Pfam" id="PF13837"/>
    </source>
</evidence>
<dbReference type="Pfam" id="PF13837">
    <property type="entry name" value="Myb_DNA-bind_4"/>
    <property type="match status" value="1"/>
</dbReference>
<feature type="domain" description="Myb/SANT-like DNA-binding" evidence="1">
    <location>
        <begin position="58"/>
        <end position="138"/>
    </location>
</feature>
<sequence>MEQFTCQFTYTPIQYINYVPPPLQEENKIISQTQPKILNNLEVTEGDLDSDEIIPSSKFWKDAETKALLFFLAKNFDMYRKNKTKFYATAAIELSGNRTSVQVDSKIQTLRSRYEKESKEETGKARSKWPYLDEMNKLFGNRENVKPDYLVSSIDDDKHVESDVENQVISKGKKRKVSELDRMYLNELKSLREAKKVSLDIAKEHLKWEKEKSQELLEWEKKKLKKNKSSN</sequence>
<evidence type="ECO:0000313" key="3">
    <source>
        <dbReference type="Proteomes" id="UP000789901"/>
    </source>
</evidence>
<evidence type="ECO:0000313" key="2">
    <source>
        <dbReference type="EMBL" id="CAG8825037.1"/>
    </source>
</evidence>